<dbReference type="Proteomes" id="UP000327085">
    <property type="component" value="Chromosome 2"/>
</dbReference>
<dbReference type="AlphaFoldDB" id="A0A5E4E856"/>
<reference evidence="3" key="2">
    <citation type="journal article" date="2020" name="Plant J.">
        <title>Transposons played a major role in the diversification between the closely related almond and peach genomes: results from the almond genome sequence.</title>
        <authorList>
            <person name="Alioto T."/>
            <person name="Alexiou K.G."/>
            <person name="Bardil A."/>
            <person name="Barteri F."/>
            <person name="Castanera R."/>
            <person name="Cruz F."/>
            <person name="Dhingra A."/>
            <person name="Duval H."/>
            <person name="Fernandez I Marti A."/>
            <person name="Frias L."/>
            <person name="Galan B."/>
            <person name="Garcia J.L."/>
            <person name="Howad W."/>
            <person name="Gomez-Garrido J."/>
            <person name="Gut M."/>
            <person name="Julca I."/>
            <person name="Morata J."/>
            <person name="Puigdomenech P."/>
            <person name="Ribeca P."/>
            <person name="Rubio Cabetas M.J."/>
            <person name="Vlasova A."/>
            <person name="Wirthensohn M."/>
            <person name="Garcia-Mas J."/>
            <person name="Gabaldon T."/>
            <person name="Casacuberta J.M."/>
            <person name="Arus P."/>
        </authorList>
    </citation>
    <scope>NUCLEOTIDE SEQUENCE [LARGE SCALE GENOMIC DNA]</scope>
    <source>
        <strain evidence="3">cv. Texas</strain>
    </source>
</reference>
<evidence type="ECO:0000313" key="3">
    <source>
        <dbReference type="Proteomes" id="UP000327085"/>
    </source>
</evidence>
<sequence>MGAILMLLYSSSTAHHVLQWTWSTRTTQNTIAATVNLTRTRHTISDSANKFTVIHKGCDKRERKDNTYSWCNWAEVVAVKHGIQSGRLVKHASKEGNGMLSSGNDGI</sequence>
<gene>
    <name evidence="2" type="ORF">ALMOND_2B019623</name>
    <name evidence="1" type="ORF">L3X38_015214</name>
</gene>
<name>A0A5E4E856_PRUDU</name>
<keyword evidence="2" id="KW-0808">Transferase</keyword>
<reference evidence="1 4" key="3">
    <citation type="journal article" date="2022" name="G3 (Bethesda)">
        <title>Whole-genome sequence and methylome profiling of the almond [Prunus dulcis (Mill.) D.A. Webb] cultivar 'Nonpareil'.</title>
        <authorList>
            <person name="D'Amico-Willman K.M."/>
            <person name="Ouma W.Z."/>
            <person name="Meulia T."/>
            <person name="Sideli G.M."/>
            <person name="Gradziel T.M."/>
            <person name="Fresnedo-Ramirez J."/>
        </authorList>
    </citation>
    <scope>NUCLEOTIDE SEQUENCE [LARGE SCALE GENOMIC DNA]</scope>
    <source>
        <strain evidence="1">Clone GOH B32 T37-40</strain>
    </source>
</reference>
<protein>
    <submittedName>
        <fullName evidence="2">PREDICTED: wall-associated receptor kinase</fullName>
    </submittedName>
</protein>
<dbReference type="Gramene" id="VVA11466">
    <property type="protein sequence ID" value="VVA11466"/>
    <property type="gene ID" value="Prudul26B019623"/>
</dbReference>
<accession>A0A5E4E856</accession>
<proteinExistence type="predicted"/>
<dbReference type="EMBL" id="JAJFAZ020000002">
    <property type="protein sequence ID" value="KAI5347335.1"/>
    <property type="molecule type" value="Genomic_DNA"/>
</dbReference>
<keyword evidence="4" id="KW-1185">Reference proteome</keyword>
<dbReference type="InParanoid" id="A0A5E4E856"/>
<organism evidence="2 3">
    <name type="scientific">Prunus dulcis</name>
    <name type="common">Almond</name>
    <name type="synonym">Amygdalus dulcis</name>
    <dbReference type="NCBI Taxonomy" id="3755"/>
    <lineage>
        <taxon>Eukaryota</taxon>
        <taxon>Viridiplantae</taxon>
        <taxon>Streptophyta</taxon>
        <taxon>Embryophyta</taxon>
        <taxon>Tracheophyta</taxon>
        <taxon>Spermatophyta</taxon>
        <taxon>Magnoliopsida</taxon>
        <taxon>eudicotyledons</taxon>
        <taxon>Gunneridae</taxon>
        <taxon>Pentapetalae</taxon>
        <taxon>rosids</taxon>
        <taxon>fabids</taxon>
        <taxon>Rosales</taxon>
        <taxon>Rosaceae</taxon>
        <taxon>Amygdaloideae</taxon>
        <taxon>Amygdaleae</taxon>
        <taxon>Prunus</taxon>
    </lineage>
</organism>
<keyword evidence="2" id="KW-0418">Kinase</keyword>
<dbReference type="EMBL" id="CABIKO010000003">
    <property type="protein sequence ID" value="VVA11466.1"/>
    <property type="molecule type" value="Genomic_DNA"/>
</dbReference>
<keyword evidence="2" id="KW-0675">Receptor</keyword>
<evidence type="ECO:0000313" key="2">
    <source>
        <dbReference type="EMBL" id="VVA11466.1"/>
    </source>
</evidence>
<dbReference type="GO" id="GO:0016301">
    <property type="term" value="F:kinase activity"/>
    <property type="evidence" value="ECO:0007669"/>
    <property type="project" value="UniProtKB-KW"/>
</dbReference>
<evidence type="ECO:0000313" key="4">
    <source>
        <dbReference type="Proteomes" id="UP001054821"/>
    </source>
</evidence>
<reference evidence="2" key="1">
    <citation type="submission" date="2019-07" db="EMBL/GenBank/DDBJ databases">
        <authorList>
            <person name="Alioto T."/>
            <person name="Alioto T."/>
            <person name="Gomez Garrido J."/>
        </authorList>
    </citation>
    <scope>NUCLEOTIDE SEQUENCE</scope>
</reference>
<evidence type="ECO:0000313" key="1">
    <source>
        <dbReference type="EMBL" id="KAI5347335.1"/>
    </source>
</evidence>
<dbReference type="Proteomes" id="UP001054821">
    <property type="component" value="Chromosome 2"/>
</dbReference>